<dbReference type="Proteomes" id="UP000185192">
    <property type="component" value="Unassembled WGS sequence"/>
</dbReference>
<dbReference type="EMBL" id="FSQW01000002">
    <property type="protein sequence ID" value="SIO19975.1"/>
    <property type="molecule type" value="Genomic_DNA"/>
</dbReference>
<dbReference type="SMART" id="SM00702">
    <property type="entry name" value="P4Hc"/>
    <property type="match status" value="1"/>
</dbReference>
<dbReference type="GO" id="GO:0006449">
    <property type="term" value="P:regulation of translational termination"/>
    <property type="evidence" value="ECO:0007669"/>
    <property type="project" value="TreeGrafter"/>
</dbReference>
<evidence type="ECO:0000256" key="3">
    <source>
        <dbReference type="ARBA" id="ARBA00023002"/>
    </source>
</evidence>
<dbReference type="GO" id="GO:0031543">
    <property type="term" value="F:peptidyl-proline dioxygenase activity"/>
    <property type="evidence" value="ECO:0007669"/>
    <property type="project" value="TreeGrafter"/>
</dbReference>
<dbReference type="GO" id="GO:0031418">
    <property type="term" value="F:L-ascorbic acid binding"/>
    <property type="evidence" value="ECO:0007669"/>
    <property type="project" value="InterPro"/>
</dbReference>
<evidence type="ECO:0000256" key="2">
    <source>
        <dbReference type="ARBA" id="ARBA00022964"/>
    </source>
</evidence>
<dbReference type="PANTHER" id="PTHR12117:SF0">
    <property type="entry name" value="PROLYL 3-HYDROXYLASE OGFOD1"/>
    <property type="match status" value="1"/>
</dbReference>
<organism evidence="5 6">
    <name type="scientific">Parasphingorhabdus marina DSM 22363</name>
    <dbReference type="NCBI Taxonomy" id="1123272"/>
    <lineage>
        <taxon>Bacteria</taxon>
        <taxon>Pseudomonadati</taxon>
        <taxon>Pseudomonadota</taxon>
        <taxon>Alphaproteobacteria</taxon>
        <taxon>Sphingomonadales</taxon>
        <taxon>Sphingomonadaceae</taxon>
        <taxon>Parasphingorhabdus</taxon>
    </lineage>
</organism>
<dbReference type="InterPro" id="IPR051842">
    <property type="entry name" value="uS12_prolyl_hydroxylase"/>
</dbReference>
<keyword evidence="6" id="KW-1185">Reference proteome</keyword>
<evidence type="ECO:0000313" key="6">
    <source>
        <dbReference type="Proteomes" id="UP000185192"/>
    </source>
</evidence>
<comment type="cofactor">
    <cofactor evidence="1">
        <name>L-ascorbate</name>
        <dbReference type="ChEBI" id="CHEBI:38290"/>
    </cofactor>
</comment>
<gene>
    <name evidence="5" type="ORF">SAMN02745824_3321</name>
</gene>
<keyword evidence="2" id="KW-0223">Dioxygenase</keyword>
<dbReference type="GO" id="GO:0005737">
    <property type="term" value="C:cytoplasm"/>
    <property type="evidence" value="ECO:0007669"/>
    <property type="project" value="TreeGrafter"/>
</dbReference>
<protein>
    <submittedName>
        <fullName evidence="5">Proline 4-hydroxylase (Includes Rps23 Pro-64 3,4-dihydroxylase Tpa1), contains SM-20 domain</fullName>
    </submittedName>
</protein>
<name>A0A1N6HK02_9SPHN</name>
<feature type="domain" description="Prolyl 4-hydroxylase alpha subunit" evidence="4">
    <location>
        <begin position="42"/>
        <end position="255"/>
    </location>
</feature>
<reference evidence="6" key="1">
    <citation type="submission" date="2016-11" db="EMBL/GenBank/DDBJ databases">
        <authorList>
            <person name="Varghese N."/>
            <person name="Submissions S."/>
        </authorList>
    </citation>
    <scope>NUCLEOTIDE SEQUENCE [LARGE SCALE GENOMIC DNA]</scope>
    <source>
        <strain evidence="6">DSM 22363</strain>
    </source>
</reference>
<dbReference type="PANTHER" id="PTHR12117">
    <property type="entry name" value="HISTONE ACETYLTRANSFERASE COMPLEX"/>
    <property type="match status" value="1"/>
</dbReference>
<accession>A0A1N6HK02</accession>
<keyword evidence="3" id="KW-0560">Oxidoreductase</keyword>
<dbReference type="InterPro" id="IPR006620">
    <property type="entry name" value="Pro_4_hyd_alph"/>
</dbReference>
<dbReference type="InterPro" id="IPR039558">
    <property type="entry name" value="TPA1/OFD1_N"/>
</dbReference>
<proteinExistence type="predicted"/>
<dbReference type="AlphaFoldDB" id="A0A1N6HK02"/>
<dbReference type="GO" id="GO:0005506">
    <property type="term" value="F:iron ion binding"/>
    <property type="evidence" value="ECO:0007669"/>
    <property type="project" value="InterPro"/>
</dbReference>
<evidence type="ECO:0000259" key="4">
    <source>
        <dbReference type="SMART" id="SM00702"/>
    </source>
</evidence>
<evidence type="ECO:0000256" key="1">
    <source>
        <dbReference type="ARBA" id="ARBA00001961"/>
    </source>
</evidence>
<evidence type="ECO:0000313" key="5">
    <source>
        <dbReference type="EMBL" id="SIO19975.1"/>
    </source>
</evidence>
<sequence length="267" mass="30429">MVPELVGAINCKGDTGVSESMTMLQAITQEERNSRASQLAESGRLHMPDFLENDTAAQLHRTLTDLEWITVFNKGTDNYEMPRRNAMAMRESERDRLLADIRSRARSQYQFFYLRYPIVESYFGEGEDRGPLAGFFEMMNAPETLDVIREITGEPDICWADGQATCFGPGHFLNQHDDRHDKHDRVAAYVLNLTPEWDVDWGGYLQFFDERGDLTGGFRPRYNALNMFTVPNRHSVELVAPFAGALRYSVTGWFRRDDPPGNIGGDS</sequence>
<dbReference type="Gene3D" id="2.60.120.620">
    <property type="entry name" value="q2cbj1_9rhob like domain"/>
    <property type="match status" value="1"/>
</dbReference>
<dbReference type="Pfam" id="PF13661">
    <property type="entry name" value="2OG-FeII_Oxy_4"/>
    <property type="match status" value="1"/>
</dbReference>
<dbReference type="STRING" id="1123272.SAMN02745824_3321"/>